<feature type="domain" description="AB hydrolase-1" evidence="2">
    <location>
        <begin position="46"/>
        <end position="280"/>
    </location>
</feature>
<keyword evidence="3" id="KW-0378">Hydrolase</keyword>
<organism evidence="3 4">
    <name type="scientific">Microscilla marina ATCC 23134</name>
    <dbReference type="NCBI Taxonomy" id="313606"/>
    <lineage>
        <taxon>Bacteria</taxon>
        <taxon>Pseudomonadati</taxon>
        <taxon>Bacteroidota</taxon>
        <taxon>Cytophagia</taxon>
        <taxon>Cytophagales</taxon>
        <taxon>Microscillaceae</taxon>
        <taxon>Microscilla</taxon>
    </lineage>
</organism>
<dbReference type="InterPro" id="IPR029058">
    <property type="entry name" value="AB_hydrolase_fold"/>
</dbReference>
<evidence type="ECO:0000313" key="3">
    <source>
        <dbReference type="EMBL" id="EAY31701.1"/>
    </source>
</evidence>
<dbReference type="Pfam" id="PF00561">
    <property type="entry name" value="Abhydrolase_1"/>
    <property type="match status" value="1"/>
</dbReference>
<protein>
    <submittedName>
        <fullName evidence="3">Hydrolase, alpha/beta hydrolase fold family, putative</fullName>
    </submittedName>
</protein>
<dbReference type="InterPro" id="IPR050266">
    <property type="entry name" value="AB_hydrolase_sf"/>
</dbReference>
<proteinExistence type="predicted"/>
<dbReference type="RefSeq" id="WP_002693528.1">
    <property type="nucleotide sequence ID" value="NZ_AAWS01000002.1"/>
</dbReference>
<dbReference type="eggNOG" id="COG0596">
    <property type="taxonomic scope" value="Bacteria"/>
</dbReference>
<dbReference type="AlphaFoldDB" id="A1ZDG2"/>
<name>A1ZDG2_MICM2</name>
<dbReference type="EMBL" id="AAWS01000002">
    <property type="protein sequence ID" value="EAY31701.1"/>
    <property type="molecule type" value="Genomic_DNA"/>
</dbReference>
<dbReference type="InterPro" id="IPR000073">
    <property type="entry name" value="AB_hydrolase_1"/>
</dbReference>
<feature type="signal peptide" evidence="1">
    <location>
        <begin position="1"/>
        <end position="24"/>
    </location>
</feature>
<keyword evidence="4" id="KW-1185">Reference proteome</keyword>
<feature type="chain" id="PRO_5002641372" evidence="1">
    <location>
        <begin position="25"/>
        <end position="301"/>
    </location>
</feature>
<dbReference type="Gene3D" id="3.40.50.1820">
    <property type="entry name" value="alpha/beta hydrolase"/>
    <property type="match status" value="1"/>
</dbReference>
<sequence>MKKLPVIFISLITSLILGITAVVATPDNGTKAFKVTVTGTNKSGNILFIPGLGCPGEVWNETVAVFKKEYACHVFTLAGFAGQPALKTNAMLPVVKDQIITYIDKKQLKNVTLIGHSLGGFMSFWIAAERPNLIQKLVSVDGLPFLGGMQNPAATSQSMQPIAQQMKEQMLKPVSKEVAKKNQLRTVQAMISSEARIKQVLQWNLKSDPKAIAQAMYELYTIDLRQQVANIKAPTLVMGVWWGKEYGAPLEAVKKNYTRQIARIPQHQFLMHKSAKHFIMYDDKTWMIQKLRAFLKGAGFK</sequence>
<evidence type="ECO:0000313" key="4">
    <source>
        <dbReference type="Proteomes" id="UP000004095"/>
    </source>
</evidence>
<dbReference type="SUPFAM" id="SSF53474">
    <property type="entry name" value="alpha/beta-Hydrolases"/>
    <property type="match status" value="1"/>
</dbReference>
<keyword evidence="1" id="KW-0732">Signal</keyword>
<dbReference type="Proteomes" id="UP000004095">
    <property type="component" value="Unassembled WGS sequence"/>
</dbReference>
<dbReference type="GO" id="GO:0016787">
    <property type="term" value="F:hydrolase activity"/>
    <property type="evidence" value="ECO:0007669"/>
    <property type="project" value="UniProtKB-KW"/>
</dbReference>
<accession>A1ZDG2</accession>
<gene>
    <name evidence="3" type="ORF">M23134_05207</name>
</gene>
<evidence type="ECO:0000256" key="1">
    <source>
        <dbReference type="SAM" id="SignalP"/>
    </source>
</evidence>
<comment type="caution">
    <text evidence="3">The sequence shown here is derived from an EMBL/GenBank/DDBJ whole genome shotgun (WGS) entry which is preliminary data.</text>
</comment>
<reference evidence="3 4" key="1">
    <citation type="submission" date="2007-01" db="EMBL/GenBank/DDBJ databases">
        <authorList>
            <person name="Haygood M."/>
            <person name="Podell S."/>
            <person name="Anderson C."/>
            <person name="Hopkinson B."/>
            <person name="Roe K."/>
            <person name="Barbeau K."/>
            <person name="Gaasterland T."/>
            <person name="Ferriera S."/>
            <person name="Johnson J."/>
            <person name="Kravitz S."/>
            <person name="Beeson K."/>
            <person name="Sutton G."/>
            <person name="Rogers Y.-H."/>
            <person name="Friedman R."/>
            <person name="Frazier M."/>
            <person name="Venter J.C."/>
        </authorList>
    </citation>
    <scope>NUCLEOTIDE SEQUENCE [LARGE SCALE GENOMIC DNA]</scope>
    <source>
        <strain evidence="3 4">ATCC 23134</strain>
    </source>
</reference>
<dbReference type="OrthoDB" id="7172093at2"/>
<dbReference type="PANTHER" id="PTHR43798">
    <property type="entry name" value="MONOACYLGLYCEROL LIPASE"/>
    <property type="match status" value="1"/>
</dbReference>
<evidence type="ECO:0000259" key="2">
    <source>
        <dbReference type="Pfam" id="PF00561"/>
    </source>
</evidence>